<dbReference type="EMBL" id="BX294141">
    <property type="protein sequence ID" value="CAD78323.1"/>
    <property type="molecule type" value="Genomic_DNA"/>
</dbReference>
<proteinExistence type="predicted"/>
<dbReference type="EnsemblBacteria" id="CAD78323">
    <property type="protein sequence ID" value="CAD78323"/>
    <property type="gene ID" value="RB5164"/>
</dbReference>
<dbReference type="Proteomes" id="UP000001025">
    <property type="component" value="Chromosome"/>
</dbReference>
<dbReference type="STRING" id="243090.RB5164"/>
<evidence type="ECO:0000313" key="2">
    <source>
        <dbReference type="Proteomes" id="UP000001025"/>
    </source>
</evidence>
<dbReference type="AlphaFoldDB" id="Q7UGK6"/>
<keyword evidence="2" id="KW-1185">Reference proteome</keyword>
<dbReference type="KEGG" id="rba:RB5164"/>
<name>Q7UGK6_RHOBA</name>
<accession>Q7UGK6</accession>
<reference evidence="1 2" key="1">
    <citation type="journal article" date="2003" name="Proc. Natl. Acad. Sci. U.S.A.">
        <title>Complete genome sequence of the marine planctomycete Pirellula sp. strain 1.</title>
        <authorList>
            <person name="Gloeckner F.O."/>
            <person name="Kube M."/>
            <person name="Bauer M."/>
            <person name="Teeling H."/>
            <person name="Lombardot T."/>
            <person name="Ludwig W."/>
            <person name="Gade D."/>
            <person name="Beck A."/>
            <person name="Borzym K."/>
            <person name="Heitmann K."/>
            <person name="Rabus R."/>
            <person name="Schlesner H."/>
            <person name="Amann R."/>
            <person name="Reinhardt R."/>
        </authorList>
    </citation>
    <scope>NUCLEOTIDE SEQUENCE [LARGE SCALE GENOMIC DNA]</scope>
    <source>
        <strain evidence="2">DSM 10527 / NCIMB 13988 / SH1</strain>
    </source>
</reference>
<protein>
    <submittedName>
        <fullName evidence="1">Uncharacterized protein</fullName>
    </submittedName>
</protein>
<evidence type="ECO:0000313" key="1">
    <source>
        <dbReference type="EMBL" id="CAD78323.1"/>
    </source>
</evidence>
<gene>
    <name evidence="1" type="ordered locus">RB5164</name>
</gene>
<organism evidence="1 2">
    <name type="scientific">Rhodopirellula baltica (strain DSM 10527 / NCIMB 13988 / SH1)</name>
    <dbReference type="NCBI Taxonomy" id="243090"/>
    <lineage>
        <taxon>Bacteria</taxon>
        <taxon>Pseudomonadati</taxon>
        <taxon>Planctomycetota</taxon>
        <taxon>Planctomycetia</taxon>
        <taxon>Pirellulales</taxon>
        <taxon>Pirellulaceae</taxon>
        <taxon>Rhodopirellula</taxon>
    </lineage>
</organism>
<dbReference type="InParanoid" id="Q7UGK6"/>
<dbReference type="HOGENOM" id="CLU_1266074_0_0_0"/>
<sequence length="218" mass="24293">MAAIAAPASPNFALALLPIVVTAPMQTTMIRANKTAYSTAVGPSSSFRKATTFSANFFISNSRQKRGPRLCLVNPATKCQSIRCEPTQVTTAFVNGNQTDKPRFKLKRVSHRNDVEFFPRQLGFPEAKPNANNAIDRLTDPWFCVPSSRTVCLCQGTSADPVEQSKATHLRMLDVAVNRRIWAIHFLTTEHYDRKRRCQKRSVGRTLTARQVAGLLRS</sequence>